<dbReference type="Pfam" id="PF00072">
    <property type="entry name" value="Response_reg"/>
    <property type="match status" value="1"/>
</dbReference>
<dbReference type="Gene3D" id="3.40.50.2300">
    <property type="match status" value="1"/>
</dbReference>
<dbReference type="EC" id="2.7.13.3" evidence="2"/>
<sequence length="861" mass="95008">MNLSPVDPIIGWQYLISGNRFLLQQPAGSRVCTNLEELGLYQSAAFAPIQQDIAQVLAGAGPLQRTYALQQGSGTTLLSAIMDAEGNRAGVMGMVQVAQDYPLPPAQQVGLFETIAQVIPIDLVVFDAAHRFVYVGEQAIRDPEVRAWMIGKTETEYCQLRNLDLKVVEGRNAAFETCISQRKVVHYEETLVRNGQVLYKMRSFQPVFDAAGATKFVIGFGHDITNVKESEHIIRRQHMAIEAVMDGIGLLNKEGNFYYLNKAHASIFGYASQAELLGKSWRTLYGDTEVQRIETEIFPVLAANGHWGGETSGISKTGNIITQEVNLTLLPDGDLVCICRDVSEARRQADELKKLALVVENTSSGVVITNADLEIEWVNAGFEQITGYTLEEVRGKKQSQLLRNQDSEVLTGIVSQANAGNPFRGELLDYTKAGVPCWISIKGQPILDAAGKVIKYFTLQEDITYRKAMEQDLIVAKEAAEASAKSKRRFLANMSHEVRTPMNAVMGLTAQLLKTELSDTQRFYANTIDSAARNLLTIINDILDISKIEEGKLQIACMEMNLHEVLQRVQHVLEHKAEEKGVTLSVSIAPGLPGQVMGDPYRLNQVLLNVVGNAIKFTEQGSVLVACSLGVNQQEGRTIEITVTDTGIGMDADTLKHVFEEFFSQGERGFVRRFGGTGLGLPISKSLVELMEGNLEVESQEGRGTEVRICLPFIVPEVQLLPEEPEAAPDFSKLKGCSVLLVEDNKFNSLVARLMLRSAGLEVSLAENGEEAVVMVSRHAYDIILMDIQMPVMDGVTATAAIREQLFCDTPIIALTAHALREEKETYLTAGMNDFLSKPFQEQELLALLHKWICQKNAHYV</sequence>
<dbReference type="GO" id="GO:0005524">
    <property type="term" value="F:ATP binding"/>
    <property type="evidence" value="ECO:0007669"/>
    <property type="project" value="UniProtKB-KW"/>
</dbReference>
<keyword evidence="6" id="KW-0418">Kinase</keyword>
<evidence type="ECO:0000256" key="4">
    <source>
        <dbReference type="ARBA" id="ARBA00022679"/>
    </source>
</evidence>
<dbReference type="PANTHER" id="PTHR45339">
    <property type="entry name" value="HYBRID SIGNAL TRANSDUCTION HISTIDINE KINASE J"/>
    <property type="match status" value="1"/>
</dbReference>
<keyword evidence="5" id="KW-0547">Nucleotide-binding</keyword>
<keyword evidence="8" id="KW-0902">Two-component regulatory system</keyword>
<dbReference type="InterPro" id="IPR011006">
    <property type="entry name" value="CheY-like_superfamily"/>
</dbReference>
<dbReference type="SUPFAM" id="SSF55785">
    <property type="entry name" value="PYP-like sensor domain (PAS domain)"/>
    <property type="match status" value="3"/>
</dbReference>
<evidence type="ECO:0000313" key="16">
    <source>
        <dbReference type="EMBL" id="SHF63513.1"/>
    </source>
</evidence>
<evidence type="ECO:0000256" key="8">
    <source>
        <dbReference type="ARBA" id="ARBA00023012"/>
    </source>
</evidence>
<evidence type="ECO:0000256" key="7">
    <source>
        <dbReference type="ARBA" id="ARBA00022840"/>
    </source>
</evidence>
<dbReference type="InterPro" id="IPR003594">
    <property type="entry name" value="HATPase_dom"/>
</dbReference>
<comment type="subunit">
    <text evidence="9">At low DSF concentrations, interacts with RpfF.</text>
</comment>
<dbReference type="SUPFAM" id="SSF55874">
    <property type="entry name" value="ATPase domain of HSP90 chaperone/DNA topoisomerase II/histidine kinase"/>
    <property type="match status" value="1"/>
</dbReference>
<evidence type="ECO:0000256" key="1">
    <source>
        <dbReference type="ARBA" id="ARBA00000085"/>
    </source>
</evidence>
<dbReference type="EMBL" id="FQUO01000010">
    <property type="protein sequence ID" value="SHF63513.1"/>
    <property type="molecule type" value="Genomic_DNA"/>
</dbReference>
<dbReference type="InterPro" id="IPR036890">
    <property type="entry name" value="HATPase_C_sf"/>
</dbReference>
<dbReference type="SUPFAM" id="SSF47384">
    <property type="entry name" value="Homodimeric domain of signal transducing histidine kinase"/>
    <property type="match status" value="1"/>
</dbReference>
<dbReference type="InterPro" id="IPR005467">
    <property type="entry name" value="His_kinase_dom"/>
</dbReference>
<dbReference type="CDD" id="cd16922">
    <property type="entry name" value="HATPase_EvgS-ArcB-TorS-like"/>
    <property type="match status" value="1"/>
</dbReference>
<evidence type="ECO:0000259" key="15">
    <source>
        <dbReference type="PROSITE" id="PS50113"/>
    </source>
</evidence>
<feature type="modified residue" description="4-aspartylphosphate" evidence="11">
    <location>
        <position position="787"/>
    </location>
</feature>
<dbReference type="NCBIfam" id="TIGR00229">
    <property type="entry name" value="sensory_box"/>
    <property type="match status" value="2"/>
</dbReference>
<evidence type="ECO:0000259" key="12">
    <source>
        <dbReference type="PROSITE" id="PS50109"/>
    </source>
</evidence>
<dbReference type="SMART" id="SM00448">
    <property type="entry name" value="REC"/>
    <property type="match status" value="1"/>
</dbReference>
<dbReference type="Gene3D" id="1.10.287.130">
    <property type="match status" value="1"/>
</dbReference>
<evidence type="ECO:0000313" key="17">
    <source>
        <dbReference type="Proteomes" id="UP000184368"/>
    </source>
</evidence>
<dbReference type="Gene3D" id="3.30.565.10">
    <property type="entry name" value="Histidine kinase-like ATPase, C-terminal domain"/>
    <property type="match status" value="1"/>
</dbReference>
<proteinExistence type="predicted"/>
<dbReference type="CDD" id="cd17546">
    <property type="entry name" value="REC_hyHK_CKI1_RcsC-like"/>
    <property type="match status" value="1"/>
</dbReference>
<dbReference type="FunFam" id="1.10.287.130:FF:000002">
    <property type="entry name" value="Two-component osmosensing histidine kinase"/>
    <property type="match status" value="1"/>
</dbReference>
<dbReference type="Gene3D" id="3.30.450.20">
    <property type="entry name" value="PAS domain"/>
    <property type="match status" value="3"/>
</dbReference>
<dbReference type="InterPro" id="IPR004358">
    <property type="entry name" value="Sig_transdc_His_kin-like_C"/>
</dbReference>
<evidence type="ECO:0000256" key="10">
    <source>
        <dbReference type="ARBA" id="ARBA00068150"/>
    </source>
</evidence>
<dbReference type="PROSITE" id="PS50109">
    <property type="entry name" value="HIS_KIN"/>
    <property type="match status" value="1"/>
</dbReference>
<dbReference type="CDD" id="cd00130">
    <property type="entry name" value="PAS"/>
    <property type="match status" value="2"/>
</dbReference>
<dbReference type="InterPro" id="IPR000700">
    <property type="entry name" value="PAS-assoc_C"/>
</dbReference>
<dbReference type="CDD" id="cd00082">
    <property type="entry name" value="HisKA"/>
    <property type="match status" value="1"/>
</dbReference>
<keyword evidence="4" id="KW-0808">Transferase</keyword>
<evidence type="ECO:0000256" key="11">
    <source>
        <dbReference type="PROSITE-ProRule" id="PRU00169"/>
    </source>
</evidence>
<accession>A0A1M5D904</accession>
<keyword evidence="17" id="KW-1185">Reference proteome</keyword>
<dbReference type="InterPro" id="IPR036097">
    <property type="entry name" value="HisK_dim/P_sf"/>
</dbReference>
<feature type="domain" description="PAS" evidence="14">
    <location>
        <begin position="351"/>
        <end position="421"/>
    </location>
</feature>
<dbReference type="PRINTS" id="PR00344">
    <property type="entry name" value="BCTRLSENSOR"/>
</dbReference>
<dbReference type="SMART" id="SM00091">
    <property type="entry name" value="PAS"/>
    <property type="match status" value="2"/>
</dbReference>
<dbReference type="SUPFAM" id="SSF52172">
    <property type="entry name" value="CheY-like"/>
    <property type="match status" value="1"/>
</dbReference>
<dbReference type="Proteomes" id="UP000184368">
    <property type="component" value="Unassembled WGS sequence"/>
</dbReference>
<protein>
    <recommendedName>
        <fullName evidence="10">Sensory/regulatory protein RpfC</fullName>
        <ecNumber evidence="2">2.7.13.3</ecNumber>
    </recommendedName>
</protein>
<dbReference type="Pfam" id="PF13426">
    <property type="entry name" value="PAS_9"/>
    <property type="match status" value="3"/>
</dbReference>
<feature type="domain" description="Response regulatory" evidence="13">
    <location>
        <begin position="738"/>
        <end position="853"/>
    </location>
</feature>
<dbReference type="InterPro" id="IPR035965">
    <property type="entry name" value="PAS-like_dom_sf"/>
</dbReference>
<reference evidence="16 17" key="1">
    <citation type="submission" date="2016-11" db="EMBL/GenBank/DDBJ databases">
        <authorList>
            <person name="Jaros S."/>
            <person name="Januszkiewicz K."/>
            <person name="Wedrychowicz H."/>
        </authorList>
    </citation>
    <scope>NUCLEOTIDE SEQUENCE [LARGE SCALE GENOMIC DNA]</scope>
    <source>
        <strain evidence="16 17">DSM 26897</strain>
    </source>
</reference>
<feature type="domain" description="PAC" evidence="15">
    <location>
        <begin position="183"/>
        <end position="236"/>
    </location>
</feature>
<dbReference type="AlphaFoldDB" id="A0A1M5D904"/>
<keyword evidence="7" id="KW-0067">ATP-binding</keyword>
<dbReference type="RefSeq" id="WP_073044272.1">
    <property type="nucleotide sequence ID" value="NZ_FQUO01000010.1"/>
</dbReference>
<dbReference type="Pfam" id="PF02518">
    <property type="entry name" value="HATPase_c"/>
    <property type="match status" value="1"/>
</dbReference>
<dbReference type="FunFam" id="3.30.565.10:FF:000010">
    <property type="entry name" value="Sensor histidine kinase RcsC"/>
    <property type="match status" value="1"/>
</dbReference>
<dbReference type="SMART" id="SM00388">
    <property type="entry name" value="HisKA"/>
    <property type="match status" value="1"/>
</dbReference>
<feature type="domain" description="Histidine kinase" evidence="12">
    <location>
        <begin position="493"/>
        <end position="715"/>
    </location>
</feature>
<dbReference type="PROSITE" id="PS50110">
    <property type="entry name" value="RESPONSE_REGULATORY"/>
    <property type="match status" value="1"/>
</dbReference>
<dbReference type="PANTHER" id="PTHR45339:SF1">
    <property type="entry name" value="HYBRID SIGNAL TRANSDUCTION HISTIDINE KINASE J"/>
    <property type="match status" value="1"/>
</dbReference>
<feature type="domain" description="PAC" evidence="15">
    <location>
        <begin position="421"/>
        <end position="475"/>
    </location>
</feature>
<dbReference type="PROSITE" id="PS50112">
    <property type="entry name" value="PAS"/>
    <property type="match status" value="1"/>
</dbReference>
<evidence type="ECO:0000256" key="6">
    <source>
        <dbReference type="ARBA" id="ARBA00022777"/>
    </source>
</evidence>
<evidence type="ECO:0000256" key="3">
    <source>
        <dbReference type="ARBA" id="ARBA00022553"/>
    </source>
</evidence>
<keyword evidence="3 11" id="KW-0597">Phosphoprotein</keyword>
<gene>
    <name evidence="16" type="ORF">SAMN05444008_110128</name>
</gene>
<evidence type="ECO:0000259" key="13">
    <source>
        <dbReference type="PROSITE" id="PS50110"/>
    </source>
</evidence>
<dbReference type="InterPro" id="IPR003661">
    <property type="entry name" value="HisK_dim/P_dom"/>
</dbReference>
<evidence type="ECO:0000256" key="9">
    <source>
        <dbReference type="ARBA" id="ARBA00064003"/>
    </source>
</evidence>
<comment type="catalytic activity">
    <reaction evidence="1">
        <text>ATP + protein L-histidine = ADP + protein N-phospho-L-histidine.</text>
        <dbReference type="EC" id="2.7.13.3"/>
    </reaction>
</comment>
<evidence type="ECO:0000259" key="14">
    <source>
        <dbReference type="PROSITE" id="PS50112"/>
    </source>
</evidence>
<dbReference type="Pfam" id="PF00512">
    <property type="entry name" value="HisKA"/>
    <property type="match status" value="1"/>
</dbReference>
<dbReference type="GO" id="GO:0000155">
    <property type="term" value="F:phosphorelay sensor kinase activity"/>
    <property type="evidence" value="ECO:0007669"/>
    <property type="project" value="InterPro"/>
</dbReference>
<dbReference type="PROSITE" id="PS50113">
    <property type="entry name" value="PAC"/>
    <property type="match status" value="2"/>
</dbReference>
<dbReference type="InterPro" id="IPR000014">
    <property type="entry name" value="PAS"/>
</dbReference>
<evidence type="ECO:0000256" key="5">
    <source>
        <dbReference type="ARBA" id="ARBA00022741"/>
    </source>
</evidence>
<dbReference type="SMART" id="SM00387">
    <property type="entry name" value="HATPase_c"/>
    <property type="match status" value="1"/>
</dbReference>
<dbReference type="STRING" id="1302690.BUE76_20835"/>
<name>A0A1M5D904_9BACT</name>
<evidence type="ECO:0000256" key="2">
    <source>
        <dbReference type="ARBA" id="ARBA00012438"/>
    </source>
</evidence>
<dbReference type="OrthoDB" id="9811889at2"/>
<dbReference type="InterPro" id="IPR001789">
    <property type="entry name" value="Sig_transdc_resp-reg_receiver"/>
</dbReference>
<organism evidence="16 17">
    <name type="scientific">Cnuella takakiae</name>
    <dbReference type="NCBI Taxonomy" id="1302690"/>
    <lineage>
        <taxon>Bacteria</taxon>
        <taxon>Pseudomonadati</taxon>
        <taxon>Bacteroidota</taxon>
        <taxon>Chitinophagia</taxon>
        <taxon>Chitinophagales</taxon>
        <taxon>Chitinophagaceae</taxon>
        <taxon>Cnuella</taxon>
    </lineage>
</organism>